<dbReference type="InterPro" id="IPR036047">
    <property type="entry name" value="F-box-like_dom_sf"/>
</dbReference>
<dbReference type="InterPro" id="IPR001810">
    <property type="entry name" value="F-box_dom"/>
</dbReference>
<comment type="caution">
    <text evidence="2">The sequence shown here is derived from an EMBL/GenBank/DDBJ whole genome shotgun (WGS) entry which is preliminary data.</text>
</comment>
<proteinExistence type="predicted"/>
<organism evidence="2 3">
    <name type="scientific">Mycena sanguinolenta</name>
    <dbReference type="NCBI Taxonomy" id="230812"/>
    <lineage>
        <taxon>Eukaryota</taxon>
        <taxon>Fungi</taxon>
        <taxon>Dikarya</taxon>
        <taxon>Basidiomycota</taxon>
        <taxon>Agaricomycotina</taxon>
        <taxon>Agaricomycetes</taxon>
        <taxon>Agaricomycetidae</taxon>
        <taxon>Agaricales</taxon>
        <taxon>Marasmiineae</taxon>
        <taxon>Mycenaceae</taxon>
        <taxon>Mycena</taxon>
    </lineage>
</organism>
<dbReference type="SUPFAM" id="SSF81383">
    <property type="entry name" value="F-box domain"/>
    <property type="match status" value="1"/>
</dbReference>
<dbReference type="OrthoDB" id="3047702at2759"/>
<evidence type="ECO:0000313" key="3">
    <source>
        <dbReference type="Proteomes" id="UP000623467"/>
    </source>
</evidence>
<accession>A0A8H6XLN5</accession>
<gene>
    <name evidence="2" type="ORF">MSAN_02007900</name>
</gene>
<reference evidence="2" key="1">
    <citation type="submission" date="2020-05" db="EMBL/GenBank/DDBJ databases">
        <title>Mycena genomes resolve the evolution of fungal bioluminescence.</title>
        <authorList>
            <person name="Tsai I.J."/>
        </authorList>
    </citation>
    <scope>NUCLEOTIDE SEQUENCE</scope>
    <source>
        <strain evidence="2">160909Yilan</strain>
    </source>
</reference>
<dbReference type="Pfam" id="PF12937">
    <property type="entry name" value="F-box-like"/>
    <property type="match status" value="1"/>
</dbReference>
<protein>
    <recommendedName>
        <fullName evidence="1">F-box domain-containing protein</fullName>
    </recommendedName>
</protein>
<dbReference type="EMBL" id="JACAZH010000024">
    <property type="protein sequence ID" value="KAF7342914.1"/>
    <property type="molecule type" value="Genomic_DNA"/>
</dbReference>
<name>A0A8H6XLN5_9AGAR</name>
<feature type="domain" description="F-box" evidence="1">
    <location>
        <begin position="12"/>
        <end position="51"/>
    </location>
</feature>
<dbReference type="AlphaFoldDB" id="A0A8H6XLN5"/>
<keyword evidence="3" id="KW-1185">Reference proteome</keyword>
<sequence length="450" mass="51334">MSQRLFFSDLDPDIIFSIFACCDISRVVSTGQTCRYLHTLAFDRSVWRGLLLDLRRRSILDQNYVPNLETLPTDEMIVAVQRLLTGPHTWSWSKLDFDAVPEVSRKITLHRAIIPADFRSSSAKLLPSGRYVLWNNSTGLECWGVAENRLIWKDASVVNDWVQDYTADDPDANSLIIMICSRSHADLLIRMEIVSVDVQTGTHNRVFKLVSRITRSDQDVFKHAVIRGPIAAVCVQHSRCIIVDWRAQLYVVLKCQHSVSVALVSRYIIVKTAERLKFDGKSQIQLISYDTLHGYWTPMLETGAIVEFSPLLLEDVPTLSALDTTDVDQYFDDMDVYESPVQEGEYRVWIYGDAALVSYRLSIPTNGEPRWCQRSPSVDTGHNLWFSTTYSGHTLIDRERLTVFSATSVTESTEMELPELETWDLHLAAYSGALTYLDHTNSSVVIEYYR</sequence>
<dbReference type="Proteomes" id="UP000623467">
    <property type="component" value="Unassembled WGS sequence"/>
</dbReference>
<evidence type="ECO:0000313" key="2">
    <source>
        <dbReference type="EMBL" id="KAF7342914.1"/>
    </source>
</evidence>
<dbReference type="Gene3D" id="1.20.1280.50">
    <property type="match status" value="1"/>
</dbReference>
<evidence type="ECO:0000259" key="1">
    <source>
        <dbReference type="Pfam" id="PF12937"/>
    </source>
</evidence>